<sequence>MGICYRNGMVTVDRVVHASPAAVWSVLVDLDAWPKWGPTVAGAELLDGTELGLGERGKVYTPLGVPLPFTITQFEPRRCWAWQVAGIPATAHGVDPVDAGTRVWMSAPLLAAPYVPVLAIALQRIDRMTSR</sequence>
<evidence type="ECO:0000313" key="2">
    <source>
        <dbReference type="Proteomes" id="UP000466607"/>
    </source>
</evidence>
<evidence type="ECO:0008006" key="3">
    <source>
        <dbReference type="Google" id="ProtNLM"/>
    </source>
</evidence>
<accession>A0AAD1MWK4</accession>
<name>A0AAD1MWK4_9MYCO</name>
<dbReference type="InterPro" id="IPR019587">
    <property type="entry name" value="Polyketide_cyclase/dehydratase"/>
</dbReference>
<organism evidence="1 2">
    <name type="scientific">Mycolicibacterium litorale</name>
    <dbReference type="NCBI Taxonomy" id="758802"/>
    <lineage>
        <taxon>Bacteria</taxon>
        <taxon>Bacillati</taxon>
        <taxon>Actinomycetota</taxon>
        <taxon>Actinomycetes</taxon>
        <taxon>Mycobacteriales</taxon>
        <taxon>Mycobacteriaceae</taxon>
        <taxon>Mycolicibacterium</taxon>
    </lineage>
</organism>
<gene>
    <name evidence="1" type="ORF">MLIT_40280</name>
</gene>
<reference evidence="1 2" key="1">
    <citation type="journal article" date="2019" name="Emerg. Microbes Infect.">
        <title>Comprehensive subspecies identification of 175 nontuberculous mycobacteria species based on 7547 genomic profiles.</title>
        <authorList>
            <person name="Matsumoto Y."/>
            <person name="Kinjo T."/>
            <person name="Motooka D."/>
            <person name="Nabeya D."/>
            <person name="Jung N."/>
            <person name="Uechi K."/>
            <person name="Horii T."/>
            <person name="Iida T."/>
            <person name="Fujita J."/>
            <person name="Nakamura S."/>
        </authorList>
    </citation>
    <scope>NUCLEOTIDE SEQUENCE [LARGE SCALE GENOMIC DNA]</scope>
    <source>
        <strain evidence="1 2">JCM 17423</strain>
    </source>
</reference>
<protein>
    <recommendedName>
        <fullName evidence="3">Polyketide cyclase</fullName>
    </recommendedName>
</protein>
<dbReference type="Pfam" id="PF10604">
    <property type="entry name" value="Polyketide_cyc2"/>
    <property type="match status" value="1"/>
</dbReference>
<dbReference type="EMBL" id="AP022586">
    <property type="protein sequence ID" value="BBY18436.1"/>
    <property type="molecule type" value="Genomic_DNA"/>
</dbReference>
<dbReference type="InterPro" id="IPR023393">
    <property type="entry name" value="START-like_dom_sf"/>
</dbReference>
<dbReference type="Gene3D" id="3.30.530.20">
    <property type="match status" value="1"/>
</dbReference>
<keyword evidence="2" id="KW-1185">Reference proteome</keyword>
<evidence type="ECO:0000313" key="1">
    <source>
        <dbReference type="EMBL" id="BBY18436.1"/>
    </source>
</evidence>
<dbReference type="AlphaFoldDB" id="A0AAD1MWK4"/>
<dbReference type="SUPFAM" id="SSF55961">
    <property type="entry name" value="Bet v1-like"/>
    <property type="match status" value="1"/>
</dbReference>
<dbReference type="RefSeq" id="WP_134058392.1">
    <property type="nucleotide sequence ID" value="NZ_AP022586.1"/>
</dbReference>
<dbReference type="Proteomes" id="UP000466607">
    <property type="component" value="Chromosome"/>
</dbReference>
<proteinExistence type="predicted"/>